<organism evidence="2 3">
    <name type="scientific">Pseudoduganella namucuonensis</name>
    <dbReference type="NCBI Taxonomy" id="1035707"/>
    <lineage>
        <taxon>Bacteria</taxon>
        <taxon>Pseudomonadati</taxon>
        <taxon>Pseudomonadota</taxon>
        <taxon>Betaproteobacteria</taxon>
        <taxon>Burkholderiales</taxon>
        <taxon>Oxalobacteraceae</taxon>
        <taxon>Telluria group</taxon>
        <taxon>Pseudoduganella</taxon>
    </lineage>
</organism>
<keyword evidence="3" id="KW-1185">Reference proteome</keyword>
<dbReference type="AlphaFoldDB" id="A0A1I7LV84"/>
<accession>A0A1I7LV84</accession>
<dbReference type="InterPro" id="IPR024534">
    <property type="entry name" value="JetD_C"/>
</dbReference>
<feature type="domain" description="Wadjet protein JetD C-terminal" evidence="1">
    <location>
        <begin position="40"/>
        <end position="112"/>
    </location>
</feature>
<evidence type="ECO:0000259" key="1">
    <source>
        <dbReference type="Pfam" id="PF09983"/>
    </source>
</evidence>
<proteinExistence type="predicted"/>
<name>A0A1I7LV84_9BURK</name>
<sequence>MVSDRGNKGAAEAELLDLALEPSAVEAEFAGAGQFNARYGFRDKPARIRFRVLDDALAILPGARQADIALDAASFAALSPAATQVFITENEINFLAFPPVAGSLVVFGAGYGWLEQALHAT</sequence>
<dbReference type="RefSeq" id="WP_093559608.1">
    <property type="nucleotide sequence ID" value="NZ_FPBO01000039.1"/>
</dbReference>
<evidence type="ECO:0000313" key="3">
    <source>
        <dbReference type="Proteomes" id="UP000199391"/>
    </source>
</evidence>
<dbReference type="OrthoDB" id="322908at2"/>
<dbReference type="Pfam" id="PF09983">
    <property type="entry name" value="JetD_C"/>
    <property type="match status" value="1"/>
</dbReference>
<dbReference type="EMBL" id="FPBO01000039">
    <property type="protein sequence ID" value="SFV13626.1"/>
    <property type="molecule type" value="Genomic_DNA"/>
</dbReference>
<dbReference type="STRING" id="1035707.SAMN05216552_103948"/>
<evidence type="ECO:0000313" key="2">
    <source>
        <dbReference type="EMBL" id="SFV13626.1"/>
    </source>
</evidence>
<gene>
    <name evidence="2" type="ORF">SAMN05216552_103948</name>
</gene>
<reference evidence="3" key="1">
    <citation type="submission" date="2016-10" db="EMBL/GenBank/DDBJ databases">
        <authorList>
            <person name="Varghese N."/>
            <person name="Submissions S."/>
        </authorList>
    </citation>
    <scope>NUCLEOTIDE SEQUENCE [LARGE SCALE GENOMIC DNA]</scope>
    <source>
        <strain evidence="3">CGMCC 1.11014</strain>
    </source>
</reference>
<dbReference type="Proteomes" id="UP000199391">
    <property type="component" value="Unassembled WGS sequence"/>
</dbReference>
<protein>
    <recommendedName>
        <fullName evidence="1">Wadjet protein JetD C-terminal domain-containing protein</fullName>
    </recommendedName>
</protein>